<dbReference type="InterPro" id="IPR001374">
    <property type="entry name" value="R3H_dom"/>
</dbReference>
<dbReference type="GO" id="GO:0000977">
    <property type="term" value="F:RNA polymerase II transcription regulatory region sequence-specific DNA binding"/>
    <property type="evidence" value="ECO:0007669"/>
    <property type="project" value="TreeGrafter"/>
</dbReference>
<dbReference type="GO" id="GO:0000981">
    <property type="term" value="F:DNA-binding transcription factor activity, RNA polymerase II-specific"/>
    <property type="evidence" value="ECO:0007669"/>
    <property type="project" value="TreeGrafter"/>
</dbReference>
<dbReference type="GO" id="GO:0000122">
    <property type="term" value="P:negative regulation of transcription by RNA polymerase II"/>
    <property type="evidence" value="ECO:0007669"/>
    <property type="project" value="TreeGrafter"/>
</dbReference>
<evidence type="ECO:0000256" key="5">
    <source>
        <dbReference type="ARBA" id="ARBA00022771"/>
    </source>
</evidence>
<evidence type="ECO:0000313" key="13">
    <source>
        <dbReference type="EMBL" id="GCE98434.1"/>
    </source>
</evidence>
<proteinExistence type="inferred from homology"/>
<keyword evidence="3" id="KW-0479">Metal-binding</keyword>
<dbReference type="InterPro" id="IPR036867">
    <property type="entry name" value="R3H_dom_sf"/>
</dbReference>
<keyword evidence="9" id="KW-0539">Nucleus</keyword>
<dbReference type="SUPFAM" id="SSF82708">
    <property type="entry name" value="R3H domain"/>
    <property type="match status" value="1"/>
</dbReference>
<dbReference type="GO" id="GO:0005634">
    <property type="term" value="C:nucleus"/>
    <property type="evidence" value="ECO:0007669"/>
    <property type="project" value="UniProtKB-SubCell"/>
</dbReference>
<comment type="similarity">
    <text evidence="2">Belongs to the NFX1 family.</text>
</comment>
<name>A0A4C2E2L0_9SACH</name>
<evidence type="ECO:0000259" key="12">
    <source>
        <dbReference type="PROSITE" id="PS51061"/>
    </source>
</evidence>
<dbReference type="Pfam" id="PF01424">
    <property type="entry name" value="R3H"/>
    <property type="match status" value="1"/>
</dbReference>
<dbReference type="EMBL" id="BIMX01000005">
    <property type="protein sequence ID" value="GCE98434.1"/>
    <property type="molecule type" value="Genomic_DNA"/>
</dbReference>
<dbReference type="PROSITE" id="PS50089">
    <property type="entry name" value="ZF_RING_2"/>
    <property type="match status" value="1"/>
</dbReference>
<dbReference type="FunFam" id="3.30.1370.50:FF:000006">
    <property type="entry name" value="NF-X1 finger transcription factor"/>
    <property type="match status" value="1"/>
</dbReference>
<dbReference type="PROSITE" id="PS51061">
    <property type="entry name" value="R3H"/>
    <property type="match status" value="1"/>
</dbReference>
<keyword evidence="8" id="KW-0804">Transcription</keyword>
<keyword evidence="5 10" id="KW-0863">Zinc-finger</keyword>
<organism evidence="13 14">
    <name type="scientific">Zygosaccharomyces mellis</name>
    <dbReference type="NCBI Taxonomy" id="42258"/>
    <lineage>
        <taxon>Eukaryota</taxon>
        <taxon>Fungi</taxon>
        <taxon>Dikarya</taxon>
        <taxon>Ascomycota</taxon>
        <taxon>Saccharomycotina</taxon>
        <taxon>Saccharomycetes</taxon>
        <taxon>Saccharomycetales</taxon>
        <taxon>Saccharomycetaceae</taxon>
        <taxon>Zygosaccharomyces</taxon>
    </lineage>
</organism>
<dbReference type="PANTHER" id="PTHR12360:SF12">
    <property type="entry name" value="TRANSCRIPTIONAL REPRESSOR NF-X1"/>
    <property type="match status" value="1"/>
</dbReference>
<keyword evidence="4" id="KW-0677">Repeat</keyword>
<dbReference type="OrthoDB" id="6512771at2759"/>
<evidence type="ECO:0000256" key="2">
    <source>
        <dbReference type="ARBA" id="ARBA00007269"/>
    </source>
</evidence>
<evidence type="ECO:0000256" key="3">
    <source>
        <dbReference type="ARBA" id="ARBA00022723"/>
    </source>
</evidence>
<protein>
    <submittedName>
        <fullName evidence="13">FKBP12-associated protein</fullName>
    </submittedName>
</protein>
<dbReference type="InterPro" id="IPR001841">
    <property type="entry name" value="Znf_RING"/>
</dbReference>
<dbReference type="InterPro" id="IPR000967">
    <property type="entry name" value="Znf_NFX1"/>
</dbReference>
<evidence type="ECO:0000256" key="6">
    <source>
        <dbReference type="ARBA" id="ARBA00022833"/>
    </source>
</evidence>
<dbReference type="SMART" id="SM00393">
    <property type="entry name" value="R3H"/>
    <property type="match status" value="1"/>
</dbReference>
<dbReference type="GO" id="GO:0008270">
    <property type="term" value="F:zinc ion binding"/>
    <property type="evidence" value="ECO:0007669"/>
    <property type="project" value="UniProtKB-KW"/>
</dbReference>
<dbReference type="PANTHER" id="PTHR12360">
    <property type="entry name" value="NUCLEAR TRANSCRIPTION FACTOR, X-BOX BINDING 1 NFX1"/>
    <property type="match status" value="1"/>
</dbReference>
<feature type="domain" description="R3H" evidence="12">
    <location>
        <begin position="776"/>
        <end position="839"/>
    </location>
</feature>
<feature type="domain" description="RING-type" evidence="11">
    <location>
        <begin position="114"/>
        <end position="163"/>
    </location>
</feature>
<evidence type="ECO:0000256" key="4">
    <source>
        <dbReference type="ARBA" id="ARBA00022737"/>
    </source>
</evidence>
<dbReference type="Proteomes" id="UP000301737">
    <property type="component" value="Unassembled WGS sequence"/>
</dbReference>
<evidence type="ECO:0000313" key="14">
    <source>
        <dbReference type="Proteomes" id="UP000301737"/>
    </source>
</evidence>
<dbReference type="CDD" id="cd06006">
    <property type="entry name" value="R3H_unknown_2"/>
    <property type="match status" value="1"/>
</dbReference>
<keyword evidence="7" id="KW-0805">Transcription regulation</keyword>
<reference evidence="13 14" key="1">
    <citation type="submission" date="2019-01" db="EMBL/GenBank/DDBJ databases">
        <title>Draft Genome Sequencing of Zygosaccharomyces mellis Ca-7.</title>
        <authorList>
            <person name="Shiwa Y."/>
            <person name="Kanesaki Y."/>
            <person name="Ishige T."/>
            <person name="Mura K."/>
            <person name="Hori T."/>
            <person name="Tamura T."/>
        </authorList>
    </citation>
    <scope>NUCLEOTIDE SEQUENCE [LARGE SCALE GENOMIC DNA]</scope>
    <source>
        <strain evidence="13 14">Ca-7</strain>
    </source>
</reference>
<dbReference type="SMART" id="SM00438">
    <property type="entry name" value="ZnF_NFX"/>
    <property type="match status" value="8"/>
</dbReference>
<evidence type="ECO:0000256" key="9">
    <source>
        <dbReference type="ARBA" id="ARBA00023242"/>
    </source>
</evidence>
<dbReference type="CDD" id="cd06008">
    <property type="entry name" value="NF-X1-zinc-finger"/>
    <property type="match status" value="4"/>
</dbReference>
<dbReference type="InterPro" id="IPR034078">
    <property type="entry name" value="NFX1_fam"/>
</dbReference>
<dbReference type="InterPro" id="IPR034077">
    <property type="entry name" value="R3H_FAP1"/>
</dbReference>
<evidence type="ECO:0000259" key="11">
    <source>
        <dbReference type="PROSITE" id="PS50089"/>
    </source>
</evidence>
<keyword evidence="14" id="KW-1185">Reference proteome</keyword>
<dbReference type="AlphaFoldDB" id="A0A4C2E2L0"/>
<gene>
    <name evidence="13" type="primary">FAP1</name>
    <name evidence="13" type="ORF">ZYGM_002604</name>
</gene>
<dbReference type="SUPFAM" id="SSF57850">
    <property type="entry name" value="RING/U-box"/>
    <property type="match status" value="1"/>
</dbReference>
<evidence type="ECO:0000256" key="8">
    <source>
        <dbReference type="ARBA" id="ARBA00023163"/>
    </source>
</evidence>
<dbReference type="Pfam" id="PF01422">
    <property type="entry name" value="zf-NF-X1"/>
    <property type="match status" value="5"/>
</dbReference>
<dbReference type="Gene3D" id="3.30.1370.50">
    <property type="entry name" value="R3H-like domain"/>
    <property type="match status" value="1"/>
</dbReference>
<comment type="caution">
    <text evidence="13">The sequence shown here is derived from an EMBL/GenBank/DDBJ whole genome shotgun (WGS) entry which is preliminary data.</text>
</comment>
<evidence type="ECO:0000256" key="7">
    <source>
        <dbReference type="ARBA" id="ARBA00023015"/>
    </source>
</evidence>
<evidence type="ECO:0000256" key="10">
    <source>
        <dbReference type="PROSITE-ProRule" id="PRU00175"/>
    </source>
</evidence>
<comment type="subcellular location">
    <subcellularLocation>
        <location evidence="1">Nucleus</location>
    </subcellularLocation>
</comment>
<sequence length="1003" mass="113127">MSRNFFQKWCLGFLKNSVVRFNRKPISSHLITSYEKRNNGMSLPEKSEVKIGMDVQEYDGRGGSQTVDNSLILEFSDDSDETTDEEITDEDEDDRMMYYERAIKEIARGASYVCMICTVEMDYTCKMFACSKCYRIFDYDCIREWAIKSTGRTMDKTWKCPNCFHESKNVPRKGRPTCWCGKVVNPDPNPLDPNSCGQTCDAPICEHGCSKVCHIGPHPECIRIISIWCKCGKHTKDVRCSEVSSGGNSRHQQFSCEEECGLILPCGIHKCSKKCHSSLCGGCNETLNSKPNTGAVIKCYCGLHEEPSIRCGNVRVAEKDSVDDQGNSWVGTFRCKDLRVIEYACGHHSFVEGCKPAPSLSKQKRCPFSPELLRSCPCGRTPLDQLGKARSKCTDHIPTCESKCGKKLACGKHICPFKCHEGDCMDPCLQFDKTKCLCESRNFLVPCQFHGDPRCNSKCESLMSCRRHRCAEKCCSGKPSAERRKKTPFTSRELLDESMVEAEHVCLKSCNLTLMCGRHKCQRKCHPGKCPPCLESDPNDLVCPCGKTVVEAPVRCGTKLPPCPYSCISVVRDGYPCGHTPMPHLCHPPEERCPPCTATVKKPCKCGKRNDVRTLCFQEEVSCGQICNKPLNGCHHTCQKRCHEGDCQTKCKQICGKKRINCDHKCPKPCHTVESCPDFPCNNPVVVKCVCGRKESTEPCGSNSQRLGAFDTRQLPCDEECERVKRCIQLKDALGLGENGASTTATNESESLVASNFEELGLPFKEAVMSIYSRQQKYCDSIESILNDFIDNEKKSSLHFKPMRPPQRHFIHELAKAYQLYSESQDPEPKRSVYVKKELNGESGKPSISLQEALPIYQAFKQREKESKIRRYEMQSVTDVVNFVPKAEPTVELAKSNGFLIRNVTQGTDEKDLERIYGEHLKPTLVKNPIYKVLFDRNIALIYPESYSDVTVNTEHDLERLVGHFDFICKEMFIGDGVELCQVDEYFHSETPTDISQVTRECK</sequence>
<accession>A0A4C2E2L0</accession>
<keyword evidence="6" id="KW-0862">Zinc</keyword>
<evidence type="ECO:0000256" key="1">
    <source>
        <dbReference type="ARBA" id="ARBA00004123"/>
    </source>
</evidence>